<organism evidence="5 6">
    <name type="scientific">Isoalcanivorax beigongshangi</name>
    <dbReference type="NCBI Taxonomy" id="3238810"/>
    <lineage>
        <taxon>Bacteria</taxon>
        <taxon>Pseudomonadati</taxon>
        <taxon>Pseudomonadota</taxon>
        <taxon>Gammaproteobacteria</taxon>
        <taxon>Oceanospirillales</taxon>
        <taxon>Alcanivoracaceae</taxon>
        <taxon>Isoalcanivorax</taxon>
    </lineage>
</organism>
<name>A0ABV4AF00_9GAMM</name>
<comment type="caution">
    <text evidence="5">The sequence shown here is derived from an EMBL/GenBank/DDBJ whole genome shotgun (WGS) entry which is preliminary data.</text>
</comment>
<evidence type="ECO:0000256" key="3">
    <source>
        <dbReference type="ARBA" id="ARBA00023125"/>
    </source>
</evidence>
<evidence type="ECO:0000313" key="6">
    <source>
        <dbReference type="Proteomes" id="UP001562065"/>
    </source>
</evidence>
<accession>A0ABV4AF00</accession>
<keyword evidence="6" id="KW-1185">Reference proteome</keyword>
<dbReference type="InterPro" id="IPR012340">
    <property type="entry name" value="NA-bd_OB-fold"/>
</dbReference>
<dbReference type="Gene3D" id="2.40.50.140">
    <property type="entry name" value="Nucleic acid-binding proteins"/>
    <property type="match status" value="1"/>
</dbReference>
<dbReference type="PROSITE" id="PS50935">
    <property type="entry name" value="SSB"/>
    <property type="match status" value="1"/>
</dbReference>
<dbReference type="InterPro" id="IPR000424">
    <property type="entry name" value="Primosome_PriB/ssb"/>
</dbReference>
<comment type="similarity">
    <text evidence="4">Belongs to the PriB family.</text>
</comment>
<comment type="function">
    <text evidence="4">Involved in the restart of stalled replication forks, which reloads the replicative helicase on sites other than the origin of replication; the PriA-PriB pathway is the major replication restart pathway. During primosome assembly it facilitates complex formation between PriA and DnaT on DNA; stabilizes PriA on DNA. Stimulates the DNA unwinding activity of PriA helicase.</text>
</comment>
<dbReference type="InterPro" id="IPR023646">
    <property type="entry name" value="Prisomal_replication_PriB"/>
</dbReference>
<dbReference type="SUPFAM" id="SSF50249">
    <property type="entry name" value="Nucleic acid-binding proteins"/>
    <property type="match status" value="1"/>
</dbReference>
<gene>
    <name evidence="4 5" type="primary">priB</name>
    <name evidence="5" type="ORF">AB5I84_02520</name>
</gene>
<dbReference type="PIRSF" id="PIRSF003135">
    <property type="entry name" value="Primosomal_n"/>
    <property type="match status" value="1"/>
</dbReference>
<keyword evidence="2 4" id="KW-0235">DNA replication</keyword>
<evidence type="ECO:0000256" key="1">
    <source>
        <dbReference type="ARBA" id="ARBA00022515"/>
    </source>
</evidence>
<evidence type="ECO:0000256" key="2">
    <source>
        <dbReference type="ARBA" id="ARBA00022705"/>
    </source>
</evidence>
<dbReference type="Proteomes" id="UP001562065">
    <property type="component" value="Unassembled WGS sequence"/>
</dbReference>
<protein>
    <recommendedName>
        <fullName evidence="4">Replication restart protein PriB</fullName>
    </recommendedName>
</protein>
<dbReference type="Pfam" id="PF22657">
    <property type="entry name" value="SSB_1"/>
    <property type="match status" value="1"/>
</dbReference>
<proteinExistence type="inferred from homology"/>
<sequence>MTAVRNQPLSHVHNHCTLSGFVDTLEAVRMTPAGVPIRRIWIEHRSRQLESGLPREVTARLALILTGEPLTRQSESLRQGDALRATGFLARAGARGESRDRLQLHVQQLDCLD</sequence>
<comment type="subunit">
    <text evidence="4">Homodimer. Interacts with PriA and DnaT. Component of the replication restart primosome. Primosome assembly occurs via a 'hand-off' mechanism. PriA binds to replication forks, subsequently PriB then DnaT bind; DnaT then displaces ssDNA to generate the helicase loading substrate.</text>
</comment>
<keyword evidence="3 4" id="KW-0238">DNA-binding</keyword>
<dbReference type="EMBL" id="JBGCUO010000001">
    <property type="protein sequence ID" value="MEY1661017.1"/>
    <property type="molecule type" value="Genomic_DNA"/>
</dbReference>
<evidence type="ECO:0000256" key="4">
    <source>
        <dbReference type="HAMAP-Rule" id="MF_00720"/>
    </source>
</evidence>
<dbReference type="HAMAP" id="MF_00720">
    <property type="entry name" value="PriB"/>
    <property type="match status" value="1"/>
</dbReference>
<reference evidence="5 6" key="1">
    <citation type="submission" date="2024-07" db="EMBL/GenBank/DDBJ databases">
        <authorList>
            <person name="Ren Q."/>
        </authorList>
    </citation>
    <scope>NUCLEOTIDE SEQUENCE [LARGE SCALE GENOMIC DNA]</scope>
    <source>
        <strain evidence="5 6">REN37</strain>
    </source>
</reference>
<dbReference type="RefSeq" id="WP_369454255.1">
    <property type="nucleotide sequence ID" value="NZ_JBGCUO010000001.1"/>
</dbReference>
<keyword evidence="1 4" id="KW-0639">Primosome</keyword>
<evidence type="ECO:0000313" key="5">
    <source>
        <dbReference type="EMBL" id="MEY1661017.1"/>
    </source>
</evidence>
<dbReference type="NCBIfam" id="TIGR04418">
    <property type="entry name" value="PriB_gamma"/>
    <property type="match status" value="1"/>
</dbReference>